<accession>A0A2V1D2T6</accession>
<dbReference type="Proteomes" id="UP000244855">
    <property type="component" value="Unassembled WGS sequence"/>
</dbReference>
<evidence type="ECO:0000313" key="3">
    <source>
        <dbReference type="EMBL" id="PVH91803.1"/>
    </source>
</evidence>
<dbReference type="PANTHER" id="PTHR10366:SF562">
    <property type="entry name" value="ALDEHYDE REDUCTASE II (AFU_ORTHOLOGUE AFUA_1G11360)"/>
    <property type="match status" value="1"/>
</dbReference>
<keyword evidence="4" id="KW-1185">Reference proteome</keyword>
<reference evidence="3 4" key="1">
    <citation type="journal article" date="2018" name="Sci. Rep.">
        <title>Comparative genomics provides insights into the lifestyle and reveals functional heterogeneity of dark septate endophytic fungi.</title>
        <authorList>
            <person name="Knapp D.G."/>
            <person name="Nemeth J.B."/>
            <person name="Barry K."/>
            <person name="Hainaut M."/>
            <person name="Henrissat B."/>
            <person name="Johnson J."/>
            <person name="Kuo A."/>
            <person name="Lim J.H.P."/>
            <person name="Lipzen A."/>
            <person name="Nolan M."/>
            <person name="Ohm R.A."/>
            <person name="Tamas L."/>
            <person name="Grigoriev I.V."/>
            <person name="Spatafora J.W."/>
            <person name="Nagy L.G."/>
            <person name="Kovacs G.M."/>
        </authorList>
    </citation>
    <scope>NUCLEOTIDE SEQUENCE [LARGE SCALE GENOMIC DNA]</scope>
    <source>
        <strain evidence="3 4">DSE2036</strain>
    </source>
</reference>
<gene>
    <name evidence="3" type="ORF">DM02DRAFT_315096</name>
</gene>
<dbReference type="InterPro" id="IPR050425">
    <property type="entry name" value="NAD(P)_dehydrat-like"/>
</dbReference>
<dbReference type="STRING" id="97972.A0A2V1D2T6"/>
<dbReference type="PANTHER" id="PTHR10366">
    <property type="entry name" value="NAD DEPENDENT EPIMERASE/DEHYDRATASE"/>
    <property type="match status" value="1"/>
</dbReference>
<name>A0A2V1D2T6_9PLEO</name>
<dbReference type="GO" id="GO:0016616">
    <property type="term" value="F:oxidoreductase activity, acting on the CH-OH group of donors, NAD or NADP as acceptor"/>
    <property type="evidence" value="ECO:0007669"/>
    <property type="project" value="TreeGrafter"/>
</dbReference>
<dbReference type="EMBL" id="KZ805776">
    <property type="protein sequence ID" value="PVH91803.1"/>
    <property type="molecule type" value="Genomic_DNA"/>
</dbReference>
<proteinExistence type="inferred from homology"/>
<evidence type="ECO:0000256" key="2">
    <source>
        <dbReference type="ARBA" id="ARBA00023445"/>
    </source>
</evidence>
<dbReference type="Gene3D" id="3.40.50.720">
    <property type="entry name" value="NAD(P)-binding Rossmann-like Domain"/>
    <property type="match status" value="1"/>
</dbReference>
<comment type="similarity">
    <text evidence="2">Belongs to the NAD(P)-dependent epimerase/dehydratase family. Dihydroflavonol-4-reductase subfamily.</text>
</comment>
<evidence type="ECO:0000313" key="4">
    <source>
        <dbReference type="Proteomes" id="UP000244855"/>
    </source>
</evidence>
<evidence type="ECO:0000256" key="1">
    <source>
        <dbReference type="ARBA" id="ARBA00023002"/>
    </source>
</evidence>
<dbReference type="AlphaFoldDB" id="A0A2V1D2T6"/>
<keyword evidence="1" id="KW-0560">Oxidoreductase</keyword>
<protein>
    <recommendedName>
        <fullName evidence="5">NAD(P)-binding protein</fullName>
    </recommendedName>
</protein>
<sequence>MTTTFTPCQPPTLPPGSLILIAGISGYKGTHIVHEAFVAGYRIRGTCRTPCQSSITIATLRNDLNYSTAITPDFAGLGAFDAAIQDCAVAIHATSDLSFAADPHRVMTPVVARTRSIIASAARCGSVKQFFLISPWCAVCMPSLIEPVEVRKHDWNLEAVKRPWEPASYTDDRAAWVYTASKTESEIAMW</sequence>
<dbReference type="SUPFAM" id="SSF51735">
    <property type="entry name" value="NAD(P)-binding Rossmann-fold domains"/>
    <property type="match status" value="1"/>
</dbReference>
<organism evidence="3 4">
    <name type="scientific">Periconia macrospinosa</name>
    <dbReference type="NCBI Taxonomy" id="97972"/>
    <lineage>
        <taxon>Eukaryota</taxon>
        <taxon>Fungi</taxon>
        <taxon>Dikarya</taxon>
        <taxon>Ascomycota</taxon>
        <taxon>Pezizomycotina</taxon>
        <taxon>Dothideomycetes</taxon>
        <taxon>Pleosporomycetidae</taxon>
        <taxon>Pleosporales</taxon>
        <taxon>Massarineae</taxon>
        <taxon>Periconiaceae</taxon>
        <taxon>Periconia</taxon>
    </lineage>
</organism>
<dbReference type="InterPro" id="IPR036291">
    <property type="entry name" value="NAD(P)-bd_dom_sf"/>
</dbReference>
<evidence type="ECO:0008006" key="5">
    <source>
        <dbReference type="Google" id="ProtNLM"/>
    </source>
</evidence>
<dbReference type="OrthoDB" id="2735536at2759"/>